<dbReference type="Proteomes" id="UP000187609">
    <property type="component" value="Unassembled WGS sequence"/>
</dbReference>
<evidence type="ECO:0000313" key="3">
    <source>
        <dbReference type="Proteomes" id="UP000187609"/>
    </source>
</evidence>
<sequence length="258" mass="26835">AGARSAATDILEAAVQTNAAGVRGSVVKGAGQFSNGQRKEKDQKVSCNTQIADALNAPEKYGDPLIFHEQSASGIAVDVNNVSQALEGDKQDAGVDKNPAALIDLAEKPAALLATAVQAGQLLGRVFDGKPVTAHLETAGAQNSDVQAMQKSNGRDWTVVNRSPNKQNVPDIKNQSTASKNQVGHDLASTSRLSKPPGSGKHQQSMKNTNAGSIFSKDLALVPVNEQKAGAVPNATLPDLLLSNPDLDKMVKDAQAAM</sequence>
<accession>A0A314KH41</accession>
<protein>
    <submittedName>
        <fullName evidence="2">Uncharacterized protein</fullName>
    </submittedName>
</protein>
<feature type="compositionally biased region" description="Polar residues" evidence="1">
    <location>
        <begin position="160"/>
        <end position="193"/>
    </location>
</feature>
<gene>
    <name evidence="2" type="ORF">A4A49_65695</name>
</gene>
<organism evidence="2 3">
    <name type="scientific">Nicotiana attenuata</name>
    <name type="common">Coyote tobacco</name>
    <dbReference type="NCBI Taxonomy" id="49451"/>
    <lineage>
        <taxon>Eukaryota</taxon>
        <taxon>Viridiplantae</taxon>
        <taxon>Streptophyta</taxon>
        <taxon>Embryophyta</taxon>
        <taxon>Tracheophyta</taxon>
        <taxon>Spermatophyta</taxon>
        <taxon>Magnoliopsida</taxon>
        <taxon>eudicotyledons</taxon>
        <taxon>Gunneridae</taxon>
        <taxon>Pentapetalae</taxon>
        <taxon>asterids</taxon>
        <taxon>lamiids</taxon>
        <taxon>Solanales</taxon>
        <taxon>Solanaceae</taxon>
        <taxon>Nicotianoideae</taxon>
        <taxon>Nicotianeae</taxon>
        <taxon>Nicotiana</taxon>
    </lineage>
</organism>
<proteinExistence type="predicted"/>
<dbReference type="Gramene" id="OIT28572">
    <property type="protein sequence ID" value="OIT28572"/>
    <property type="gene ID" value="A4A49_65695"/>
</dbReference>
<keyword evidence="3" id="KW-1185">Reference proteome</keyword>
<feature type="non-terminal residue" evidence="2">
    <location>
        <position position="258"/>
    </location>
</feature>
<comment type="caution">
    <text evidence="2">The sequence shown here is derived from an EMBL/GenBank/DDBJ whole genome shotgun (WGS) entry which is preliminary data.</text>
</comment>
<evidence type="ECO:0000256" key="1">
    <source>
        <dbReference type="SAM" id="MobiDB-lite"/>
    </source>
</evidence>
<evidence type="ECO:0000313" key="2">
    <source>
        <dbReference type="EMBL" id="OIT28572.1"/>
    </source>
</evidence>
<dbReference type="AlphaFoldDB" id="A0A314KH41"/>
<feature type="compositionally biased region" description="Polar residues" evidence="1">
    <location>
        <begin position="140"/>
        <end position="152"/>
    </location>
</feature>
<feature type="non-terminal residue" evidence="2">
    <location>
        <position position="1"/>
    </location>
</feature>
<dbReference type="EMBL" id="MJEQ01002020">
    <property type="protein sequence ID" value="OIT28572.1"/>
    <property type="molecule type" value="Genomic_DNA"/>
</dbReference>
<reference evidence="2" key="1">
    <citation type="submission" date="2016-11" db="EMBL/GenBank/DDBJ databases">
        <title>The genome of Nicotiana attenuata.</title>
        <authorList>
            <person name="Xu S."/>
            <person name="Brockmoeller T."/>
            <person name="Gaquerel E."/>
            <person name="Navarro A."/>
            <person name="Kuhl H."/>
            <person name="Gase K."/>
            <person name="Ling Z."/>
            <person name="Zhou W."/>
            <person name="Kreitzer C."/>
            <person name="Stanke M."/>
            <person name="Tang H."/>
            <person name="Lyons E."/>
            <person name="Pandey P."/>
            <person name="Pandey S.P."/>
            <person name="Timmermann B."/>
            <person name="Baldwin I.T."/>
        </authorList>
    </citation>
    <scope>NUCLEOTIDE SEQUENCE [LARGE SCALE GENOMIC DNA]</scope>
    <source>
        <strain evidence="2">UT</strain>
    </source>
</reference>
<name>A0A314KH41_NICAT</name>
<feature type="region of interest" description="Disordered" evidence="1">
    <location>
        <begin position="138"/>
        <end position="208"/>
    </location>
</feature>